<protein>
    <submittedName>
        <fullName evidence="3">Jerky protein</fullName>
    </submittedName>
</protein>
<dbReference type="PROSITE" id="PS51253">
    <property type="entry name" value="HTH_CENPB"/>
    <property type="match status" value="1"/>
</dbReference>
<feature type="domain" description="HTH CENPB-type" evidence="2">
    <location>
        <begin position="46"/>
        <end position="122"/>
    </location>
</feature>
<dbReference type="VEuPathDB" id="FungiDB:MMYC01_210508"/>
<dbReference type="PANTHER" id="PTHR19303:SF74">
    <property type="entry name" value="POGO TRANSPOSABLE ELEMENT WITH KRAB DOMAIN"/>
    <property type="match status" value="1"/>
</dbReference>
<dbReference type="InterPro" id="IPR006600">
    <property type="entry name" value="HTH_CenpB_DNA-bd_dom"/>
</dbReference>
<keyword evidence="4" id="KW-1185">Reference proteome</keyword>
<organism evidence="3 4">
    <name type="scientific">Madurella mycetomatis</name>
    <dbReference type="NCBI Taxonomy" id="100816"/>
    <lineage>
        <taxon>Eukaryota</taxon>
        <taxon>Fungi</taxon>
        <taxon>Dikarya</taxon>
        <taxon>Ascomycota</taxon>
        <taxon>Pezizomycotina</taxon>
        <taxon>Sordariomycetes</taxon>
        <taxon>Sordariomycetidae</taxon>
        <taxon>Sordariales</taxon>
        <taxon>Sordariales incertae sedis</taxon>
        <taxon>Madurella</taxon>
    </lineage>
</organism>
<evidence type="ECO:0000313" key="4">
    <source>
        <dbReference type="Proteomes" id="UP000078237"/>
    </source>
</evidence>
<evidence type="ECO:0000259" key="2">
    <source>
        <dbReference type="PROSITE" id="PS51253"/>
    </source>
</evidence>
<dbReference type="PANTHER" id="PTHR19303">
    <property type="entry name" value="TRANSPOSON"/>
    <property type="match status" value="1"/>
</dbReference>
<keyword evidence="1" id="KW-0238">DNA-binding</keyword>
<dbReference type="GO" id="GO:0005634">
    <property type="term" value="C:nucleus"/>
    <property type="evidence" value="ECO:0007669"/>
    <property type="project" value="TreeGrafter"/>
</dbReference>
<dbReference type="AlphaFoldDB" id="A0A175VPJ9"/>
<dbReference type="InterPro" id="IPR050863">
    <property type="entry name" value="CenT-Element_Derived"/>
</dbReference>
<sequence>MESRIQEALQYINENPGAKTARVALEFGVPRPRLRRRLDGIGPKAGRPATNKKLLPAEEVALCRYIDRLDCLNLAVRPAFITAAANYILLESSSQADKDDPPVVGRNWTTRFIRRYDYIRQRQKKLDSDRQSAEDPQRVAEYFQKLNKVIMEEGIVAEDIWNMDETGFRIGIGKDQLVVTKRRRTHYLGIPENRESATAIEAISADAFSKDP</sequence>
<evidence type="ECO:0000313" key="3">
    <source>
        <dbReference type="EMBL" id="KXX73119.1"/>
    </source>
</evidence>
<proteinExistence type="predicted"/>
<dbReference type="EMBL" id="LCTW02000538">
    <property type="protein sequence ID" value="KXX73119.1"/>
    <property type="molecule type" value="Genomic_DNA"/>
</dbReference>
<dbReference type="Proteomes" id="UP000078237">
    <property type="component" value="Unassembled WGS sequence"/>
</dbReference>
<name>A0A175VPJ9_9PEZI</name>
<dbReference type="Pfam" id="PF03221">
    <property type="entry name" value="HTH_Tnp_Tc5"/>
    <property type="match status" value="1"/>
</dbReference>
<accession>A0A175VPJ9</accession>
<dbReference type="OrthoDB" id="5231586at2759"/>
<comment type="caution">
    <text evidence="3">The sequence shown here is derived from an EMBL/GenBank/DDBJ whole genome shotgun (WGS) entry which is preliminary data.</text>
</comment>
<dbReference type="STRING" id="100816.A0A175VPJ9"/>
<reference evidence="3 4" key="1">
    <citation type="journal article" date="2016" name="Genome Announc.">
        <title>Genome Sequence of Madurella mycetomatis mm55, Isolated from a Human Mycetoma Case in Sudan.</title>
        <authorList>
            <person name="Smit S."/>
            <person name="Derks M.F."/>
            <person name="Bervoets S."/>
            <person name="Fahal A."/>
            <person name="van Leeuwen W."/>
            <person name="van Belkum A."/>
            <person name="van de Sande W.W."/>
        </authorList>
    </citation>
    <scope>NUCLEOTIDE SEQUENCE [LARGE SCALE GENOMIC DNA]</scope>
    <source>
        <strain evidence="4">mm55</strain>
    </source>
</reference>
<dbReference type="GO" id="GO:0003677">
    <property type="term" value="F:DNA binding"/>
    <property type="evidence" value="ECO:0007669"/>
    <property type="project" value="UniProtKB-KW"/>
</dbReference>
<evidence type="ECO:0000256" key="1">
    <source>
        <dbReference type="ARBA" id="ARBA00023125"/>
    </source>
</evidence>
<gene>
    <name evidence="3" type="ORF">MMYC01_210508</name>
</gene>